<dbReference type="Pfam" id="PF14240">
    <property type="entry name" value="YHYH"/>
    <property type="match status" value="1"/>
</dbReference>
<dbReference type="OrthoDB" id="9796530at2"/>
<dbReference type="RefSeq" id="WP_052535109.1">
    <property type="nucleotide sequence ID" value="NZ_HG966617.1"/>
</dbReference>
<feature type="compositionally biased region" description="Gly residues" evidence="1">
    <location>
        <begin position="330"/>
        <end position="339"/>
    </location>
</feature>
<protein>
    <recommendedName>
        <fullName evidence="2">YHYH domain-containing protein</fullName>
    </recommendedName>
</protein>
<evidence type="ECO:0000313" key="3">
    <source>
        <dbReference type="EMBL" id="CDO58794.1"/>
    </source>
</evidence>
<dbReference type="KEGG" id="pect:BN1012_Phect580"/>
<keyword evidence="4" id="KW-1185">Reference proteome</keyword>
<proteinExistence type="predicted"/>
<dbReference type="PATRIC" id="fig|1458461.3.peg.581"/>
<dbReference type="Proteomes" id="UP000032160">
    <property type="component" value="Chromosome I"/>
</dbReference>
<gene>
    <name evidence="3" type="ORF">BN1012_Phect580</name>
</gene>
<dbReference type="STRING" id="1458461.BN1012_Phect580"/>
<accession>X5MDV1</accession>
<feature type="domain" description="YHYH" evidence="2">
    <location>
        <begin position="102"/>
        <end position="312"/>
    </location>
</feature>
<reference evidence="3 4" key="1">
    <citation type="journal article" date="2014" name="Front. Genet.">
        <title>Genome and metabolic network of "Candidatus Phaeomarinobacter ectocarpi" Ec32, a new candidate genus of Alphaproteobacteria frequently associated with brown algae.</title>
        <authorList>
            <person name="Dittami S.M."/>
            <person name="Barbeyron T."/>
            <person name="Boyen C."/>
            <person name="Cambefort J."/>
            <person name="Collet G."/>
            <person name="Delage L."/>
            <person name="Gobet A."/>
            <person name="Groisillier A."/>
            <person name="Leblanc C."/>
            <person name="Michel G."/>
            <person name="Scornet D."/>
            <person name="Siegel A."/>
            <person name="Tapia J.E."/>
            <person name="Tonon T."/>
        </authorList>
    </citation>
    <scope>NUCLEOTIDE SEQUENCE [LARGE SCALE GENOMIC DNA]</scope>
    <source>
        <strain evidence="3 4">Ec32</strain>
    </source>
</reference>
<evidence type="ECO:0000313" key="4">
    <source>
        <dbReference type="Proteomes" id="UP000032160"/>
    </source>
</evidence>
<dbReference type="EMBL" id="HG966617">
    <property type="protein sequence ID" value="CDO58794.1"/>
    <property type="molecule type" value="Genomic_DNA"/>
</dbReference>
<dbReference type="AlphaFoldDB" id="X5MDV1"/>
<feature type="region of interest" description="Disordered" evidence="1">
    <location>
        <begin position="234"/>
        <end position="256"/>
    </location>
</feature>
<evidence type="ECO:0000259" key="2">
    <source>
        <dbReference type="Pfam" id="PF14240"/>
    </source>
</evidence>
<sequence>MKSVLRPSTSLVPAVTAILVLGIAATAMAQMRPQARSHTILQSDGTLDRQPATAIPPGTSSFSMQVVGDERIISANGIPDHHVGDFPNSGNPHRISAQRYEFVLDATPTKAGRTTSAQGIPFGIAVSGVVFDPGAAEWYKGQRGPWQYEPLSGAIRLGVDANNAHVQPTGAYHYHGLPTGLMTRLAVGSASHSAIVGWAADGFPIYAKYGYGNPKDPTSPIIEHRSSYTLKDGVRQPVEGNRQGPGGGRQGTIETPGGYYDGTFVADYAYMEGHGTLDECNGTFAVTPDFPNGTYAYFLTADWPVIPRCFAGTPSSSFTSMRPGPQSGPGDRGGPGGNRGSRPDGPPNGDRFGRPPPRF</sequence>
<name>X5MDV1_9HYPH</name>
<feature type="region of interest" description="Disordered" evidence="1">
    <location>
        <begin position="316"/>
        <end position="359"/>
    </location>
</feature>
<evidence type="ECO:0000256" key="1">
    <source>
        <dbReference type="SAM" id="MobiDB-lite"/>
    </source>
</evidence>
<dbReference type="InterPro" id="IPR025924">
    <property type="entry name" value="YHYH_dom"/>
</dbReference>
<organism evidence="3 4">
    <name type="scientific">Candidatus Phaeomarinibacter ectocarpi</name>
    <dbReference type="NCBI Taxonomy" id="1458461"/>
    <lineage>
        <taxon>Bacteria</taxon>
        <taxon>Pseudomonadati</taxon>
        <taxon>Pseudomonadota</taxon>
        <taxon>Alphaproteobacteria</taxon>
        <taxon>Hyphomicrobiales</taxon>
        <taxon>Parvibaculaceae</taxon>
        <taxon>Candidatus Phaeomarinibacter</taxon>
    </lineage>
</organism>
<dbReference type="HOGENOM" id="CLU_058809_0_0_5"/>